<feature type="domain" description="Ner winged helix-turn-helix DNA-binding" evidence="5">
    <location>
        <begin position="60"/>
        <end position="130"/>
    </location>
</feature>
<gene>
    <name evidence="6" type="ordered locus">BT_1260</name>
</gene>
<keyword evidence="3" id="KW-0238">DNA-binding</keyword>
<organism evidence="6 7">
    <name type="scientific">Bartonella tribocorum (strain DSM 28219 / CCUG 45778 / CIP 105476 / IBS 506)</name>
    <dbReference type="NCBI Taxonomy" id="382640"/>
    <lineage>
        <taxon>Bacteria</taxon>
        <taxon>Pseudomonadati</taxon>
        <taxon>Pseudomonadota</taxon>
        <taxon>Alphaproteobacteria</taxon>
        <taxon>Hyphomicrobiales</taxon>
        <taxon>Bartonellaceae</taxon>
        <taxon>Bartonella</taxon>
    </lineage>
</organism>
<keyword evidence="4" id="KW-0804">Transcription</keyword>
<dbReference type="GO" id="GO:0003677">
    <property type="term" value="F:DNA binding"/>
    <property type="evidence" value="ECO:0007669"/>
    <property type="project" value="UniProtKB-KW"/>
</dbReference>
<dbReference type="InterPro" id="IPR038722">
    <property type="entry name" value="Ner_HTH_dom"/>
</dbReference>
<dbReference type="InterPro" id="IPR010982">
    <property type="entry name" value="Lambda_DNA-bd_dom_sf"/>
</dbReference>
<protein>
    <recommendedName>
        <fullName evidence="5">Ner winged helix-turn-helix DNA-binding domain-containing protein</fullName>
    </recommendedName>
</protein>
<dbReference type="HOGENOM" id="CLU_150481_0_0_5"/>
<dbReference type="Pfam" id="PF13693">
    <property type="entry name" value="HTH_35"/>
    <property type="match status" value="1"/>
</dbReference>
<keyword evidence="2" id="KW-0805">Transcription regulation</keyword>
<comment type="similarity">
    <text evidence="1">Belongs to the ner transcriptional regulatory family.</text>
</comment>
<proteinExistence type="inferred from homology"/>
<evidence type="ECO:0000313" key="7">
    <source>
        <dbReference type="Proteomes" id="UP000001592"/>
    </source>
</evidence>
<name>A9IV17_BART1</name>
<reference evidence="6 7" key="1">
    <citation type="journal article" date="2007" name="Nat. Genet.">
        <title>Genomic analysis of Bartonella identifies type IV secretion systems as host adaptability factors.</title>
        <authorList>
            <person name="Saenz H.L."/>
            <person name="Engel P."/>
            <person name="Stoeckli M.C."/>
            <person name="Lanz C."/>
            <person name="Raddatz G."/>
            <person name="Vayssier-Taussat M."/>
            <person name="Birtles R."/>
            <person name="Schuster S.C."/>
            <person name="Dehio C."/>
        </authorList>
    </citation>
    <scope>NUCLEOTIDE SEQUENCE [LARGE SCALE GENOMIC DNA]</scope>
    <source>
        <strain evidence="7">DSM 28219 / CCUG 45778 / CIP 105476 / IBS 506</strain>
    </source>
</reference>
<accession>A9IV17</accession>
<keyword evidence="7" id="KW-1185">Reference proteome</keyword>
<dbReference type="Proteomes" id="UP000001592">
    <property type="component" value="Chromosome"/>
</dbReference>
<evidence type="ECO:0000256" key="2">
    <source>
        <dbReference type="ARBA" id="ARBA00023015"/>
    </source>
</evidence>
<dbReference type="EMBL" id="AM260525">
    <property type="protein sequence ID" value="CAK01631.1"/>
    <property type="molecule type" value="Genomic_DNA"/>
</dbReference>
<evidence type="ECO:0000256" key="4">
    <source>
        <dbReference type="ARBA" id="ARBA00023163"/>
    </source>
</evidence>
<dbReference type="Gene3D" id="1.10.260.40">
    <property type="entry name" value="lambda repressor-like DNA-binding domains"/>
    <property type="match status" value="1"/>
</dbReference>
<evidence type="ECO:0000256" key="1">
    <source>
        <dbReference type="ARBA" id="ARBA00006157"/>
    </source>
</evidence>
<dbReference type="SUPFAM" id="SSF47413">
    <property type="entry name" value="lambda repressor-like DNA-binding domains"/>
    <property type="match status" value="1"/>
</dbReference>
<evidence type="ECO:0000256" key="3">
    <source>
        <dbReference type="ARBA" id="ARBA00023125"/>
    </source>
</evidence>
<evidence type="ECO:0000259" key="5">
    <source>
        <dbReference type="Pfam" id="PF13693"/>
    </source>
</evidence>
<evidence type="ECO:0000313" key="6">
    <source>
        <dbReference type="EMBL" id="CAK01631.1"/>
    </source>
</evidence>
<sequence>MPKKLLQMPKNCLQRQIFGLYLILQPDTEGVYCTFNPTKNGWFEHPFEAGAKVMTTTQKWDRHSILAELRRRNMTLAELAKAYQLSSSSVQHIWTRPNEKAERAIADFIGLPVEQVFSDRYPKSRRRIFKAAKHANTDSRTQSALRGNAA</sequence>
<dbReference type="AlphaFoldDB" id="A9IV17"/>
<dbReference type="KEGG" id="btr:BT_1260"/>
<dbReference type="eggNOG" id="COG3423">
    <property type="taxonomic scope" value="Bacteria"/>
</dbReference>